<protein>
    <submittedName>
        <fullName evidence="2">Uncharacterized protein</fullName>
    </submittedName>
</protein>
<dbReference type="EMBL" id="BOOA01000007">
    <property type="protein sequence ID" value="GIH23016.1"/>
    <property type="molecule type" value="Genomic_DNA"/>
</dbReference>
<name>A0A919Q7K3_9ACTN</name>
<keyword evidence="3" id="KW-1185">Reference proteome</keyword>
<evidence type="ECO:0000313" key="3">
    <source>
        <dbReference type="Proteomes" id="UP000640052"/>
    </source>
</evidence>
<evidence type="ECO:0000256" key="1">
    <source>
        <dbReference type="SAM" id="MobiDB-lite"/>
    </source>
</evidence>
<evidence type="ECO:0000313" key="2">
    <source>
        <dbReference type="EMBL" id="GIH23016.1"/>
    </source>
</evidence>
<feature type="region of interest" description="Disordered" evidence="1">
    <location>
        <begin position="1"/>
        <end position="30"/>
    </location>
</feature>
<comment type="caution">
    <text evidence="2">The sequence shown here is derived from an EMBL/GenBank/DDBJ whole genome shotgun (WGS) entry which is preliminary data.</text>
</comment>
<feature type="compositionally biased region" description="Polar residues" evidence="1">
    <location>
        <begin position="1"/>
        <end position="12"/>
    </location>
</feature>
<accession>A0A919Q7K3</accession>
<proteinExistence type="predicted"/>
<organism evidence="2 3">
    <name type="scientific">Acrocarpospora phusangensis</name>
    <dbReference type="NCBI Taxonomy" id="1070424"/>
    <lineage>
        <taxon>Bacteria</taxon>
        <taxon>Bacillati</taxon>
        <taxon>Actinomycetota</taxon>
        <taxon>Actinomycetes</taxon>
        <taxon>Streptosporangiales</taxon>
        <taxon>Streptosporangiaceae</taxon>
        <taxon>Acrocarpospora</taxon>
    </lineage>
</organism>
<reference evidence="2" key="1">
    <citation type="submission" date="2021-01" db="EMBL/GenBank/DDBJ databases">
        <title>Whole genome shotgun sequence of Acrocarpospora phusangensis NBRC 108782.</title>
        <authorList>
            <person name="Komaki H."/>
            <person name="Tamura T."/>
        </authorList>
    </citation>
    <scope>NUCLEOTIDE SEQUENCE</scope>
    <source>
        <strain evidence="2">NBRC 108782</strain>
    </source>
</reference>
<dbReference type="AlphaFoldDB" id="A0A919Q7K3"/>
<gene>
    <name evidence="2" type="ORF">Aph01nite_13260</name>
</gene>
<dbReference type="Proteomes" id="UP000640052">
    <property type="component" value="Unassembled WGS sequence"/>
</dbReference>
<sequence>MTDPSNPSEQPNPSKPKCSARKTNGKPCGRYPVAGATVCPAHGGRAPQVKRAAVRRLAAAEWGRSFGEPLGDGDPTETVLNEIRWTAGHVAWLRDRVAEVEPEALIWGVSTEVDRQSGEFPGLDITRAAKAHAWLELYGQERDRLVRMCKIAHDMGIAQRQIELSERVGDLIAALLRAVLDELGLSPEQWEKANQATIRHLRLIAGSLEG</sequence>